<keyword evidence="1" id="KW-0456">Lyase</keyword>
<evidence type="ECO:0000313" key="2">
    <source>
        <dbReference type="Proteomes" id="UP000294588"/>
    </source>
</evidence>
<dbReference type="EC" id="4.1.2.25" evidence="1"/>
<dbReference type="EMBL" id="SMOG01000002">
    <property type="protein sequence ID" value="TDF74206.1"/>
    <property type="molecule type" value="Genomic_DNA"/>
</dbReference>
<accession>A0AC61QKI8</accession>
<reference evidence="1" key="1">
    <citation type="submission" date="2019-03" db="EMBL/GenBank/DDBJ databases">
        <title>Candidatus Syntrophosphaera thermopropionivorans: a novel player in syntrophic propionate oxidation during anaerobic digestion.</title>
        <authorList>
            <person name="Dyksma S."/>
        </authorList>
    </citation>
    <scope>NUCLEOTIDE SEQUENCE</scope>
    <source>
        <strain evidence="1">W5</strain>
    </source>
</reference>
<dbReference type="Proteomes" id="UP000294588">
    <property type="component" value="Unassembled WGS sequence"/>
</dbReference>
<organism evidence="1 2">
    <name type="scientific">Candidatus Syntrophosphaera thermopropionivorans</name>
    <dbReference type="NCBI Taxonomy" id="2593015"/>
    <lineage>
        <taxon>Bacteria</taxon>
        <taxon>Pseudomonadati</taxon>
        <taxon>Candidatus Cloacimonadota</taxon>
        <taxon>Candidatus Cloacimonadia</taxon>
        <taxon>Candidatus Cloacimonadales</taxon>
        <taxon>Candidatus Cloacimonadaceae</taxon>
        <taxon>Candidatus Syntrophosphaera</taxon>
    </lineage>
</organism>
<comment type="caution">
    <text evidence="1">The sequence shown here is derived from an EMBL/GenBank/DDBJ whole genome shotgun (WGS) entry which is preliminary data.</text>
</comment>
<proteinExistence type="predicted"/>
<protein>
    <submittedName>
        <fullName evidence="1">Dihydroneopterin aldolase</fullName>
        <ecNumber evidence="1">4.1.2.25</ecNumber>
    </submittedName>
</protein>
<gene>
    <name evidence="1" type="primary">folB</name>
    <name evidence="1" type="ORF">E0946_01910</name>
</gene>
<name>A0AC61QKI8_9BACT</name>
<keyword evidence="2" id="KW-1185">Reference proteome</keyword>
<sequence>MIIRLNDMVFYGYHGVNDEERKLGQRFIVNLEMQTHPETDSVIKRLEDTVDYTKVYAEIREIMESRQFLLLENCANIVADKLLTDFPLIWKLKLCIQKPSVPIQGILKSVEVEVQRTRE</sequence>
<evidence type="ECO:0000313" key="1">
    <source>
        <dbReference type="EMBL" id="TDF74206.1"/>
    </source>
</evidence>